<dbReference type="Proteomes" id="UP000044071">
    <property type="component" value="Unassembled WGS sequence"/>
</dbReference>
<evidence type="ECO:0000256" key="2">
    <source>
        <dbReference type="SAM" id="MobiDB-lite"/>
    </source>
</evidence>
<evidence type="ECO:0000313" key="3">
    <source>
        <dbReference type="EMBL" id="CDZ77760.1"/>
    </source>
</evidence>
<gene>
    <name evidence="3" type="ORF">BN59_02050</name>
</gene>
<feature type="region of interest" description="Disordered" evidence="2">
    <location>
        <begin position="726"/>
        <end position="752"/>
    </location>
</feature>
<protein>
    <submittedName>
        <fullName evidence="3">Uncharacterized protein</fullName>
    </submittedName>
</protein>
<accession>A0A078KTE7</accession>
<dbReference type="OrthoDB" id="9818282at2"/>
<feature type="coiled-coil region" evidence="1">
    <location>
        <begin position="174"/>
        <end position="222"/>
    </location>
</feature>
<keyword evidence="1" id="KW-0175">Coiled coil</keyword>
<dbReference type="EMBL" id="CCSB01000002">
    <property type="protein sequence ID" value="CDZ77760.1"/>
    <property type="molecule type" value="Genomic_DNA"/>
</dbReference>
<dbReference type="RefSeq" id="WP_043874243.1">
    <property type="nucleotide sequence ID" value="NZ_CCVW01000002.1"/>
</dbReference>
<feature type="compositionally biased region" description="Polar residues" evidence="2">
    <location>
        <begin position="731"/>
        <end position="742"/>
    </location>
</feature>
<name>A0A078KTE7_9GAMM</name>
<evidence type="ECO:0000313" key="4">
    <source>
        <dbReference type="Proteomes" id="UP000044071"/>
    </source>
</evidence>
<dbReference type="AlphaFoldDB" id="A0A078KTE7"/>
<reference evidence="3 4" key="1">
    <citation type="submission" date="2014-06" db="EMBL/GenBank/DDBJ databases">
        <authorList>
            <person name="Urmite Genomes Urmite Genomes"/>
        </authorList>
    </citation>
    <scope>NUCLEOTIDE SEQUENCE [LARGE SCALE GENOMIC DNA]</scope>
</reference>
<keyword evidence="4" id="KW-1185">Reference proteome</keyword>
<proteinExistence type="predicted"/>
<organism evidence="3 4">
    <name type="scientific">Legionella massiliensis</name>
    <dbReference type="NCBI Taxonomy" id="1034943"/>
    <lineage>
        <taxon>Bacteria</taxon>
        <taxon>Pseudomonadati</taxon>
        <taxon>Pseudomonadota</taxon>
        <taxon>Gammaproteobacteria</taxon>
        <taxon>Legionellales</taxon>
        <taxon>Legionellaceae</taxon>
        <taxon>Legionella</taxon>
    </lineage>
</organism>
<sequence length="752" mass="86444">MIFVIDCPNEQSLETKLKIDFIKQLEHPSESYLLNTLVASLDAKFDLIKVVFVDDANQVSNPELGIIALPLNLPLDETLYYLINALCLFDNQANLDYANFNSAGAYAEAILHWQYTATTRCVEICMDYLQSNKTELESDSPVDVLQAMLNLSFEDYKLQMQAARLSYESAWQETQEANDELNATGELIKELEASHLNTLRKLDALSEQALENKLRIEQLRQEIEPYVASLTPSTYLFAQQRDASCMLMPFINLAQMRSQKKRDGGLKLFDRSWRSKEEWFSDTFLALKAWYEAMGRLSFPSDFEEHAFADYQNTLLSCGLLQENISELKTLDGSPYIDPNNLTSLKTLFYTPYTTSLGYKFVMLTKNLPLYSQNGRFYLFNPVNNHYLLVQGNRGEVLQVKDINIPEPLRVYYGLEPEMPLFPCRPAFGFEVSYRTSYFDKKEVLIENQDVGYFYSAGLYQLMLLGLQLDRDNQVIVEGHPLFSVYQNFKREMASSPVNPWNSEHFKKENLFEYHLAEILQERPDLKAGIQGCISSYTVWPYYSQFNELEGGADYEKYLPGENQMLAYAISQNLKSLWAMSLAAEKFAVALELNSLPETVLQQLDLGAIIEEIRSEAFKDVDGRCFISYWIELRGLLEQRVGANAELVSFDGHGSIKSFSPKIVSYQRQNGLADEELYTLLGYTEIDSFYNEGKQPFYQRTAAEEQQLNLAAQKIQEHWRFYRAQRDREQPASSSSQITFVPSKTEVPRFAP</sequence>
<evidence type="ECO:0000256" key="1">
    <source>
        <dbReference type="SAM" id="Coils"/>
    </source>
</evidence>